<dbReference type="Proteomes" id="UP001183629">
    <property type="component" value="Unassembled WGS sequence"/>
</dbReference>
<evidence type="ECO:0000313" key="3">
    <source>
        <dbReference type="Proteomes" id="UP001183629"/>
    </source>
</evidence>
<dbReference type="AlphaFoldDB" id="A0AAE3ZRK3"/>
<reference evidence="2 3" key="1">
    <citation type="submission" date="2023-07" db="EMBL/GenBank/DDBJ databases">
        <title>Sequencing the genomes of 1000 actinobacteria strains.</title>
        <authorList>
            <person name="Klenk H.-P."/>
        </authorList>
    </citation>
    <scope>NUCLEOTIDE SEQUENCE [LARGE SCALE GENOMIC DNA]</scope>
    <source>
        <strain evidence="2 3">DSM 44711</strain>
    </source>
</reference>
<organism evidence="2 3">
    <name type="scientific">Catenuloplanes niger</name>
    <dbReference type="NCBI Taxonomy" id="587534"/>
    <lineage>
        <taxon>Bacteria</taxon>
        <taxon>Bacillati</taxon>
        <taxon>Actinomycetota</taxon>
        <taxon>Actinomycetes</taxon>
        <taxon>Micromonosporales</taxon>
        <taxon>Micromonosporaceae</taxon>
        <taxon>Catenuloplanes</taxon>
    </lineage>
</organism>
<keyword evidence="1" id="KW-0812">Transmembrane</keyword>
<evidence type="ECO:0000313" key="2">
    <source>
        <dbReference type="EMBL" id="MDR7323687.1"/>
    </source>
</evidence>
<dbReference type="InterPro" id="IPR025341">
    <property type="entry name" value="DUF4247"/>
</dbReference>
<gene>
    <name evidence="2" type="ORF">J2S44_003937</name>
</gene>
<accession>A0AAE3ZRK3</accession>
<keyword evidence="3" id="KW-1185">Reference proteome</keyword>
<dbReference type="Pfam" id="PF14042">
    <property type="entry name" value="DUF4247"/>
    <property type="match status" value="1"/>
</dbReference>
<name>A0AAE3ZRK3_9ACTN</name>
<evidence type="ECO:0000256" key="1">
    <source>
        <dbReference type="SAM" id="Phobius"/>
    </source>
</evidence>
<comment type="caution">
    <text evidence="2">The sequence shown here is derived from an EMBL/GenBank/DDBJ whole genome shotgun (WGS) entry which is preliminary data.</text>
</comment>
<feature type="transmembrane region" description="Helical" evidence="1">
    <location>
        <begin position="86"/>
        <end position="107"/>
    </location>
</feature>
<keyword evidence="1" id="KW-1133">Transmembrane helix</keyword>
<dbReference type="RefSeq" id="WP_310415984.1">
    <property type="nucleotide sequence ID" value="NZ_JAVDYC010000001.1"/>
</dbReference>
<dbReference type="EMBL" id="JAVDYC010000001">
    <property type="protein sequence ID" value="MDR7323687.1"/>
    <property type="molecule type" value="Genomic_DNA"/>
</dbReference>
<proteinExistence type="predicted"/>
<protein>
    <submittedName>
        <fullName evidence="2">Drug/metabolite transporter (DMT)-like permease</fullName>
    </submittedName>
</protein>
<keyword evidence="1" id="KW-0472">Membrane</keyword>
<feature type="transmembrane region" description="Helical" evidence="1">
    <location>
        <begin position="7"/>
        <end position="27"/>
    </location>
</feature>
<sequence>MTKHRPWFIVGIALALVGVLVAGWAILYGNFSVRGYVDDKFQRSVSNDIGDDAKAYASNNTPTAVAAQITKAWEPADEVVDASGVYLRYADDAVVILPAAVGSLILIEDIDSARRRYSGHTGGYWGWGSGNTIRGGGPGSGK</sequence>